<reference evidence="5" key="1">
    <citation type="submission" date="2020-01" db="EMBL/GenBank/DDBJ databases">
        <authorList>
            <person name="Yang Y."/>
            <person name="Kwon Y.M."/>
        </authorList>
    </citation>
    <scope>NUCLEOTIDE SEQUENCE</scope>
    <source>
        <strain evidence="5">PG104</strain>
        <plasmid evidence="5">unnamed4</plasmid>
    </source>
</reference>
<dbReference type="InterPro" id="IPR036412">
    <property type="entry name" value="HAD-like_sf"/>
</dbReference>
<evidence type="ECO:0000313" key="6">
    <source>
        <dbReference type="Proteomes" id="UP000679284"/>
    </source>
</evidence>
<dbReference type="PRINTS" id="PR00413">
    <property type="entry name" value="HADHALOGNASE"/>
</dbReference>
<dbReference type="PANTHER" id="PTHR46470">
    <property type="entry name" value="N-ACYLNEURAMINATE-9-PHOSPHATASE"/>
    <property type="match status" value="1"/>
</dbReference>
<dbReference type="SFLD" id="SFLDG01129">
    <property type="entry name" value="C1.5:_HAD__Beta-PGM__Phosphata"/>
    <property type="match status" value="1"/>
</dbReference>
<dbReference type="NCBIfam" id="TIGR01549">
    <property type="entry name" value="HAD-SF-IA-v1"/>
    <property type="match status" value="1"/>
</dbReference>
<name>A0A8J8MW49_9RHOB</name>
<organism evidence="5 6">
    <name type="scientific">Falsirhodobacter algicola</name>
    <dbReference type="NCBI Taxonomy" id="2692330"/>
    <lineage>
        <taxon>Bacteria</taxon>
        <taxon>Pseudomonadati</taxon>
        <taxon>Pseudomonadota</taxon>
        <taxon>Alphaproteobacteria</taxon>
        <taxon>Rhodobacterales</taxon>
        <taxon>Paracoccaceae</taxon>
        <taxon>Falsirhodobacter</taxon>
    </lineage>
</organism>
<evidence type="ECO:0000256" key="4">
    <source>
        <dbReference type="ARBA" id="ARBA00022842"/>
    </source>
</evidence>
<dbReference type="NCBIfam" id="TIGR01662">
    <property type="entry name" value="HAD-SF-IIIA"/>
    <property type="match status" value="1"/>
</dbReference>
<dbReference type="NCBIfam" id="TIGR01509">
    <property type="entry name" value="HAD-SF-IA-v3"/>
    <property type="match status" value="1"/>
</dbReference>
<dbReference type="InterPro" id="IPR023214">
    <property type="entry name" value="HAD_sf"/>
</dbReference>
<evidence type="ECO:0000256" key="3">
    <source>
        <dbReference type="ARBA" id="ARBA00022801"/>
    </source>
</evidence>
<dbReference type="RefSeq" id="WP_211785589.1">
    <property type="nucleotide sequence ID" value="NZ_CP047293.1"/>
</dbReference>
<dbReference type="GO" id="GO:0046872">
    <property type="term" value="F:metal ion binding"/>
    <property type="evidence" value="ECO:0007669"/>
    <property type="project" value="UniProtKB-KW"/>
</dbReference>
<dbReference type="EMBL" id="CP047293">
    <property type="protein sequence ID" value="QUS37388.1"/>
    <property type="molecule type" value="Genomic_DNA"/>
</dbReference>
<dbReference type="PANTHER" id="PTHR46470:SF2">
    <property type="entry name" value="GLYCERALDEHYDE 3-PHOSPHATE PHOSPHATASE"/>
    <property type="match status" value="1"/>
</dbReference>
<proteinExistence type="predicted"/>
<dbReference type="GO" id="GO:0016791">
    <property type="term" value="F:phosphatase activity"/>
    <property type="evidence" value="ECO:0007669"/>
    <property type="project" value="TreeGrafter"/>
</dbReference>
<gene>
    <name evidence="5" type="ORF">GR316_13485</name>
</gene>
<dbReference type="Proteomes" id="UP000679284">
    <property type="component" value="Plasmid unnamed4"/>
</dbReference>
<dbReference type="SUPFAM" id="SSF56784">
    <property type="entry name" value="HAD-like"/>
    <property type="match status" value="1"/>
</dbReference>
<dbReference type="GO" id="GO:0044281">
    <property type="term" value="P:small molecule metabolic process"/>
    <property type="evidence" value="ECO:0007669"/>
    <property type="project" value="UniProtKB-ARBA"/>
</dbReference>
<evidence type="ECO:0000256" key="2">
    <source>
        <dbReference type="ARBA" id="ARBA00022723"/>
    </source>
</evidence>
<evidence type="ECO:0000313" key="5">
    <source>
        <dbReference type="EMBL" id="QUS37388.1"/>
    </source>
</evidence>
<comment type="cofactor">
    <cofactor evidence="1">
        <name>Mg(2+)</name>
        <dbReference type="ChEBI" id="CHEBI:18420"/>
    </cofactor>
</comment>
<keyword evidence="6" id="KW-1185">Reference proteome</keyword>
<dbReference type="SFLD" id="SFLDS00003">
    <property type="entry name" value="Haloacid_Dehalogenase"/>
    <property type="match status" value="1"/>
</dbReference>
<keyword evidence="5" id="KW-0614">Plasmid</keyword>
<accession>A0A8J8MW49</accession>
<keyword evidence="3 5" id="KW-0378">Hydrolase</keyword>
<keyword evidence="4" id="KW-0460">Magnesium</keyword>
<dbReference type="InterPro" id="IPR006439">
    <property type="entry name" value="HAD-SF_hydro_IA"/>
</dbReference>
<dbReference type="Pfam" id="PF00702">
    <property type="entry name" value="Hydrolase"/>
    <property type="match status" value="1"/>
</dbReference>
<dbReference type="InterPro" id="IPR051400">
    <property type="entry name" value="HAD-like_hydrolase"/>
</dbReference>
<dbReference type="KEGG" id="fap:GR316_13485"/>
<sequence length="227" mass="25483">MKSPVLFDLDETLLSRAASVRIFVEQQFWGKDLGRFTSLDTLCDRFMMLDARGTVSKSVVYKIITQEMGLGCTDCGRALFDEYEANAWRHAFAFDGMRELLLWLRGDGRKIGIVSNGQTHIQLRSLLALNLDRLVDTYLISEAEACRKPEPEIFRRAAQRLAAAPQDCIFVGDSPHADMAGARAVHMRTVWFQNALPWPDDFDWRPDAIVSSLGDVRGVVENLDGGA</sequence>
<keyword evidence="2" id="KW-0479">Metal-binding</keyword>
<dbReference type="AlphaFoldDB" id="A0A8J8MW49"/>
<geneLocation type="plasmid" evidence="5 6">
    <name>unnamed4</name>
</geneLocation>
<evidence type="ECO:0000256" key="1">
    <source>
        <dbReference type="ARBA" id="ARBA00001946"/>
    </source>
</evidence>
<dbReference type="Gene3D" id="3.40.50.1000">
    <property type="entry name" value="HAD superfamily/HAD-like"/>
    <property type="match status" value="1"/>
</dbReference>
<dbReference type="Gene3D" id="1.10.150.520">
    <property type="match status" value="1"/>
</dbReference>
<dbReference type="InterPro" id="IPR006549">
    <property type="entry name" value="HAD-SF_hydro_IIIA"/>
</dbReference>
<protein>
    <submittedName>
        <fullName evidence="5">HAD-IIIA family hydrolase</fullName>
    </submittedName>
</protein>